<keyword evidence="1 3" id="KW-0560">Oxidoreductase</keyword>
<dbReference type="EMBL" id="UGJR01000002">
    <property type="protein sequence ID" value="STR40112.1"/>
    <property type="molecule type" value="Genomic_DNA"/>
</dbReference>
<protein>
    <submittedName>
        <fullName evidence="3">Oxidoreductase</fullName>
        <ecNumber evidence="3">1.4.3.-</ecNumber>
    </submittedName>
</protein>
<organism evidence="3 4">
    <name type="scientific">Klebsiella michiganensis</name>
    <dbReference type="NCBI Taxonomy" id="1134687"/>
    <lineage>
        <taxon>Bacteria</taxon>
        <taxon>Pseudomonadati</taxon>
        <taxon>Pseudomonadota</taxon>
        <taxon>Gammaproteobacteria</taxon>
        <taxon>Enterobacterales</taxon>
        <taxon>Enterobacteriaceae</taxon>
        <taxon>Klebsiella/Raoultella group</taxon>
        <taxon>Klebsiella</taxon>
    </lineage>
</organism>
<comment type="caution">
    <text evidence="3">The sequence shown here is derived from an EMBL/GenBank/DDBJ whole genome shotgun (WGS) entry which is preliminary data.</text>
</comment>
<feature type="domain" description="FAD dependent oxidoreductase" evidence="2">
    <location>
        <begin position="29"/>
        <end position="326"/>
    </location>
</feature>
<evidence type="ECO:0000313" key="3">
    <source>
        <dbReference type="EMBL" id="STR40112.1"/>
    </source>
</evidence>
<dbReference type="Pfam" id="PF01266">
    <property type="entry name" value="DAO"/>
    <property type="match status" value="1"/>
</dbReference>
<dbReference type="GO" id="GO:0016491">
    <property type="term" value="F:oxidoreductase activity"/>
    <property type="evidence" value="ECO:0007669"/>
    <property type="project" value="UniProtKB-KW"/>
</dbReference>
<dbReference type="Gene3D" id="3.50.50.60">
    <property type="entry name" value="FAD/NAD(P)-binding domain"/>
    <property type="match status" value="1"/>
</dbReference>
<gene>
    <name evidence="3" type="primary">puuB_2</name>
    <name evidence="3" type="ORF">NCTC11694_01261</name>
</gene>
<dbReference type="GO" id="GO:0005737">
    <property type="term" value="C:cytoplasm"/>
    <property type="evidence" value="ECO:0007669"/>
    <property type="project" value="TreeGrafter"/>
</dbReference>
<proteinExistence type="predicted"/>
<dbReference type="EC" id="1.4.3.-" evidence="3"/>
<dbReference type="InterPro" id="IPR036188">
    <property type="entry name" value="FAD/NAD-bd_sf"/>
</dbReference>
<evidence type="ECO:0000256" key="1">
    <source>
        <dbReference type="ARBA" id="ARBA00023002"/>
    </source>
</evidence>
<evidence type="ECO:0000259" key="2">
    <source>
        <dbReference type="Pfam" id="PF01266"/>
    </source>
</evidence>
<dbReference type="SUPFAM" id="SSF51905">
    <property type="entry name" value="FAD/NAD(P)-binding domain"/>
    <property type="match status" value="1"/>
</dbReference>
<dbReference type="InterPro" id="IPR006076">
    <property type="entry name" value="FAD-dep_OxRdtase"/>
</dbReference>
<evidence type="ECO:0000313" key="4">
    <source>
        <dbReference type="Proteomes" id="UP000255050"/>
    </source>
</evidence>
<reference evidence="3 4" key="1">
    <citation type="submission" date="2018-06" db="EMBL/GenBank/DDBJ databases">
        <authorList>
            <consortium name="Pathogen Informatics"/>
            <person name="Doyle S."/>
        </authorList>
    </citation>
    <scope>NUCLEOTIDE SEQUENCE [LARGE SCALE GENOMIC DNA]</scope>
    <source>
        <strain evidence="3 4">NCTC11694</strain>
    </source>
</reference>
<dbReference type="AlphaFoldDB" id="A0A7H4LVD6"/>
<dbReference type="PANTHER" id="PTHR13847:SF275">
    <property type="entry name" value="GAMMA-GLUTAMYLPUTRESCINE OXIDOREDUCTASE"/>
    <property type="match status" value="1"/>
</dbReference>
<sequence>MSEHTTSYYAASANRYEPFPTLDESISCDVCVVGGGYTGLSSALHLAEMGYDVVLLEGARIGFGASGRNGGQLVNSYSRDIDVIEKTYGPDAAKMLGSMMFEGGDIIRERIQRYQIACDYRPGGLFVALNHKQLETLEEQKANWERYGNTQLELLDASAIRREVDSDRYAGALLDHSGGHIHPLNLAIGEADAIRLNGGRVYEQSPVTGIQHSSPAVVTTARGQVTARYVIVAGNAYLGDKLEPELAKRSMPCGTQVVTTAPLSEDLARSLIPKNYCVEDCNYLLDYYRLTADNRLLYGGGVVYGARDPDDVERLIYAEAAENLPAAAGGENRLPLDRQLPADPLANAAVWPPR</sequence>
<accession>A0A7H4LVD6</accession>
<dbReference type="Proteomes" id="UP000255050">
    <property type="component" value="Unassembled WGS sequence"/>
</dbReference>
<name>A0A7H4LVD6_9ENTR</name>
<dbReference type="Gene3D" id="3.30.9.10">
    <property type="entry name" value="D-Amino Acid Oxidase, subunit A, domain 2"/>
    <property type="match status" value="1"/>
</dbReference>
<dbReference type="PANTHER" id="PTHR13847">
    <property type="entry name" value="SARCOSINE DEHYDROGENASE-RELATED"/>
    <property type="match status" value="1"/>
</dbReference>